<keyword evidence="3" id="KW-1185">Reference proteome</keyword>
<dbReference type="InterPro" id="IPR011105">
    <property type="entry name" value="Cell_wall_hydrolase_SleB"/>
</dbReference>
<proteinExistence type="predicted"/>
<comment type="caution">
    <text evidence="2">The sequence shown here is derived from an EMBL/GenBank/DDBJ whole genome shotgun (WGS) entry which is preliminary data.</text>
</comment>
<organism evidence="2 3">
    <name type="scientific">Rhizomicrobium palustre</name>
    <dbReference type="NCBI Taxonomy" id="189966"/>
    <lineage>
        <taxon>Bacteria</taxon>
        <taxon>Pseudomonadati</taxon>
        <taxon>Pseudomonadota</taxon>
        <taxon>Alphaproteobacteria</taxon>
        <taxon>Micropepsales</taxon>
        <taxon>Micropepsaceae</taxon>
        <taxon>Rhizomicrobium</taxon>
    </lineage>
</organism>
<evidence type="ECO:0000313" key="2">
    <source>
        <dbReference type="EMBL" id="NIK90141.1"/>
    </source>
</evidence>
<dbReference type="GO" id="GO:0016787">
    <property type="term" value="F:hydrolase activity"/>
    <property type="evidence" value="ECO:0007669"/>
    <property type="project" value="UniProtKB-KW"/>
</dbReference>
<dbReference type="EMBL" id="JAASRM010000001">
    <property type="protein sequence ID" value="NIK90141.1"/>
    <property type="molecule type" value="Genomic_DNA"/>
</dbReference>
<gene>
    <name evidence="2" type="ORF">FHS83_003459</name>
</gene>
<feature type="domain" description="Cell wall hydrolase SleB" evidence="1">
    <location>
        <begin position="106"/>
        <end position="216"/>
    </location>
</feature>
<evidence type="ECO:0000313" key="3">
    <source>
        <dbReference type="Proteomes" id="UP000570514"/>
    </source>
</evidence>
<dbReference type="RefSeq" id="WP_167084448.1">
    <property type="nucleotide sequence ID" value="NZ_BAAADC010000001.1"/>
</dbReference>
<dbReference type="InterPro" id="IPR042047">
    <property type="entry name" value="SleB_dom1"/>
</dbReference>
<dbReference type="Pfam" id="PF07486">
    <property type="entry name" value="Hydrolase_2"/>
    <property type="match status" value="1"/>
</dbReference>
<accession>A0A846N4L6</accession>
<dbReference type="Gene3D" id="1.10.10.2520">
    <property type="entry name" value="Cell wall hydrolase SleB, domain 1"/>
    <property type="match status" value="1"/>
</dbReference>
<dbReference type="AlphaFoldDB" id="A0A846N4L6"/>
<keyword evidence="2" id="KW-0378">Hydrolase</keyword>
<sequence>MSKKTPDALRRSDRILVGALTVVLAAVSAAVGAAAAYRPHTEELKPVAQIVAQAAPVSAPVSLAGTATEAAYVPGRAKSPAEELVMNKLLAEHRCLSEALYYEARGEGEKGQKAIAEVIFSRMRKGNYGHSICAVVYEGAGQPACQFSFTCNGELKKHKQPGAWMRAQTLAAQILTGESQLRGATGGAVNFHATTVEPEWAAEMARTTQIGNHVFYKKEAAARSRAM</sequence>
<reference evidence="2 3" key="1">
    <citation type="submission" date="2020-03" db="EMBL/GenBank/DDBJ databases">
        <title>Genomic Encyclopedia of Type Strains, Phase IV (KMG-IV): sequencing the most valuable type-strain genomes for metagenomic binning, comparative biology and taxonomic classification.</title>
        <authorList>
            <person name="Goeker M."/>
        </authorList>
    </citation>
    <scope>NUCLEOTIDE SEQUENCE [LARGE SCALE GENOMIC DNA]</scope>
    <source>
        <strain evidence="2 3">DSM 19867</strain>
    </source>
</reference>
<evidence type="ECO:0000259" key="1">
    <source>
        <dbReference type="Pfam" id="PF07486"/>
    </source>
</evidence>
<name>A0A846N4L6_9PROT</name>
<dbReference type="Proteomes" id="UP000570514">
    <property type="component" value="Unassembled WGS sequence"/>
</dbReference>
<protein>
    <submittedName>
        <fullName evidence="2">Spore germination cell wall hydrolase CwlJ-like protein</fullName>
    </submittedName>
</protein>